<sequence length="596" mass="63777">MPRLSPLVLSLTLSTAAFPAAALDSFRIVAPGASDNLADKLGRASLIKAARDEDRTTPQDLLAAARADYRAYVGALYSEGYYNGTVNILIDGREAADIPPLEPPAQISRIEVRVNPGQTFTFGEARVAPIAPETDLPDGFAPGEPAYSELVSDAGKAAVKGWRAVGFAKADVPQQQVTANHAARRLDVRLGVDPGPRLTFGELRISGNKRVRTERIREIAGLPTGKVFDPDELDLASERLRRAGAFRSVSLSEAEEVAPGNVLPIDAALIEEKRRRLGFGAELSSVDGATLSTYWLHRNLLGGAERLRIDGEIAQIGGDEQPDFTLSARFTRPATFQTDTDLYVLGTLAREREPNYDSDSFTFGGGLTRIVTPELTLEAGALFRTAHIDDAFGERDYTLIAFPITAEYDKRNDELNPTGGYYIDLGVQPLLGLSDTPSGAQITADARAYYGFGKDDRAVVAGRLQFGSLVGPDLNEAPPDYLFYAGGGGSVRGFPYQELGVEVDDETVGGRSFIGASVELRGGITDALGLVGFVDTAYIGANSWIDDEGSWITGAGIGVRYQTGLGPIRFDIATPVSGGDDDISPYQIYIGIGQAF</sequence>
<dbReference type="InterPro" id="IPR010827">
    <property type="entry name" value="BamA/TamA_POTRA"/>
</dbReference>
<proteinExistence type="predicted"/>
<evidence type="ECO:0000256" key="3">
    <source>
        <dbReference type="ARBA" id="ARBA00023136"/>
    </source>
</evidence>
<feature type="domain" description="POTRA" evidence="6">
    <location>
        <begin position="199"/>
        <end position="253"/>
    </location>
</feature>
<keyword evidence="8" id="KW-1185">Reference proteome</keyword>
<dbReference type="Gene3D" id="3.10.20.310">
    <property type="entry name" value="membrane protein fhac"/>
    <property type="match status" value="1"/>
</dbReference>
<accession>A0A291LYM8</accession>
<dbReference type="Pfam" id="PF01103">
    <property type="entry name" value="Omp85"/>
    <property type="match status" value="1"/>
</dbReference>
<comment type="subcellular location">
    <subcellularLocation>
        <location evidence="1">Membrane</location>
    </subcellularLocation>
</comment>
<dbReference type="OrthoDB" id="9769707at2"/>
<name>A0A291LYM8_9RHOB</name>
<dbReference type="Pfam" id="PF07244">
    <property type="entry name" value="POTRA"/>
    <property type="match status" value="1"/>
</dbReference>
<feature type="signal peptide" evidence="4">
    <location>
        <begin position="1"/>
        <end position="22"/>
    </location>
</feature>
<dbReference type="EMBL" id="CP021404">
    <property type="protein sequence ID" value="ATI41754.1"/>
    <property type="molecule type" value="Genomic_DNA"/>
</dbReference>
<evidence type="ECO:0000256" key="4">
    <source>
        <dbReference type="SAM" id="SignalP"/>
    </source>
</evidence>
<dbReference type="AlphaFoldDB" id="A0A291LYM8"/>
<dbReference type="PANTHER" id="PTHR12815">
    <property type="entry name" value="SORTING AND ASSEMBLY MACHINERY SAMM50 PROTEIN FAMILY MEMBER"/>
    <property type="match status" value="1"/>
</dbReference>
<evidence type="ECO:0000256" key="1">
    <source>
        <dbReference type="ARBA" id="ARBA00004370"/>
    </source>
</evidence>
<keyword evidence="4" id="KW-0732">Signal</keyword>
<dbReference type="Gene3D" id="2.40.160.50">
    <property type="entry name" value="membrane protein fhac: a member of the omp85/tpsb transporter family"/>
    <property type="match status" value="1"/>
</dbReference>
<protein>
    <recommendedName>
        <fullName evidence="9">Autotransporter secretion outer membrane protein TamA</fullName>
    </recommendedName>
</protein>
<keyword evidence="3" id="KW-0472">Membrane</keyword>
<evidence type="ECO:0000313" key="7">
    <source>
        <dbReference type="EMBL" id="ATI41754.1"/>
    </source>
</evidence>
<reference evidence="7 8" key="1">
    <citation type="submission" date="2017-05" db="EMBL/GenBank/DDBJ databases">
        <title>Comparative genomic and metabolic analysis of manganese-oxidizing mechanisms in Celeribater manganoxidans DY25T: its adaption to the environment of polymetallic nodule.</title>
        <authorList>
            <person name="Wang X."/>
        </authorList>
    </citation>
    <scope>NUCLEOTIDE SEQUENCE [LARGE SCALE GENOMIC DNA]</scope>
    <source>
        <strain evidence="7 8">DY25</strain>
    </source>
</reference>
<evidence type="ECO:0000313" key="8">
    <source>
        <dbReference type="Proteomes" id="UP000219050"/>
    </source>
</evidence>
<dbReference type="Proteomes" id="UP000219050">
    <property type="component" value="Chromosome"/>
</dbReference>
<evidence type="ECO:0008006" key="9">
    <source>
        <dbReference type="Google" id="ProtNLM"/>
    </source>
</evidence>
<gene>
    <name evidence="7" type="ORF">CBW24_06930</name>
</gene>
<evidence type="ECO:0000256" key="2">
    <source>
        <dbReference type="ARBA" id="ARBA00022452"/>
    </source>
</evidence>
<feature type="domain" description="Bacterial surface antigen (D15)" evidence="5">
    <location>
        <begin position="299"/>
        <end position="596"/>
    </location>
</feature>
<keyword evidence="2" id="KW-0812">Transmembrane</keyword>
<dbReference type="RefSeq" id="WP_097373102.1">
    <property type="nucleotide sequence ID" value="NZ_CP021404.1"/>
</dbReference>
<organism evidence="7 8">
    <name type="scientific">Pacificitalea manganoxidans</name>
    <dbReference type="NCBI Taxonomy" id="1411902"/>
    <lineage>
        <taxon>Bacteria</taxon>
        <taxon>Pseudomonadati</taxon>
        <taxon>Pseudomonadota</taxon>
        <taxon>Alphaproteobacteria</taxon>
        <taxon>Rhodobacterales</taxon>
        <taxon>Paracoccaceae</taxon>
        <taxon>Pacificitalea</taxon>
    </lineage>
</organism>
<evidence type="ECO:0000259" key="5">
    <source>
        <dbReference type="Pfam" id="PF01103"/>
    </source>
</evidence>
<keyword evidence="2" id="KW-1134">Transmembrane beta strand</keyword>
<dbReference type="InterPro" id="IPR000184">
    <property type="entry name" value="Bac_surfAg_D15"/>
</dbReference>
<dbReference type="KEGG" id="cmag:CBW24_06930"/>
<dbReference type="GO" id="GO:0019867">
    <property type="term" value="C:outer membrane"/>
    <property type="evidence" value="ECO:0007669"/>
    <property type="project" value="InterPro"/>
</dbReference>
<evidence type="ECO:0000259" key="6">
    <source>
        <dbReference type="Pfam" id="PF07244"/>
    </source>
</evidence>
<dbReference type="InterPro" id="IPR039910">
    <property type="entry name" value="D15-like"/>
</dbReference>
<feature type="chain" id="PRO_5012719380" description="Autotransporter secretion outer membrane protein TamA" evidence="4">
    <location>
        <begin position="23"/>
        <end position="596"/>
    </location>
</feature>
<dbReference type="PANTHER" id="PTHR12815:SF42">
    <property type="entry name" value="BACTERIAL SURFACE ANTIGEN (D15) DOMAIN-CONTAINING PROTEIN"/>
    <property type="match status" value="1"/>
</dbReference>